<dbReference type="PANTHER" id="PTHR30636">
    <property type="entry name" value="UPF0701 PROTEIN YICC"/>
    <property type="match status" value="1"/>
</dbReference>
<evidence type="ECO:0000256" key="3">
    <source>
        <dbReference type="ARBA" id="ARBA00022759"/>
    </source>
</evidence>
<proteinExistence type="inferred from homology"/>
<evidence type="ECO:0000256" key="5">
    <source>
        <dbReference type="ARBA" id="ARBA00035648"/>
    </source>
</evidence>
<evidence type="ECO:0000259" key="6">
    <source>
        <dbReference type="Pfam" id="PF03755"/>
    </source>
</evidence>
<dbReference type="GO" id="GO:0016787">
    <property type="term" value="F:hydrolase activity"/>
    <property type="evidence" value="ECO:0007669"/>
    <property type="project" value="UniProtKB-KW"/>
</dbReference>
<gene>
    <name evidence="8" type="ORF">ATW55_06845</name>
</gene>
<dbReference type="OrthoDB" id="9771229at2"/>
<dbReference type="AlphaFoldDB" id="A0A101XQB5"/>
<protein>
    <recommendedName>
        <fullName evidence="10">YicC family protein</fullName>
    </recommendedName>
</protein>
<evidence type="ECO:0000256" key="2">
    <source>
        <dbReference type="ARBA" id="ARBA00022722"/>
    </source>
</evidence>
<comment type="similarity">
    <text evidence="5">Belongs to the YicC/YloC family.</text>
</comment>
<dbReference type="Pfam" id="PF08340">
    <property type="entry name" value="YicC-like_C"/>
    <property type="match status" value="1"/>
</dbReference>
<evidence type="ECO:0008006" key="10">
    <source>
        <dbReference type="Google" id="ProtNLM"/>
    </source>
</evidence>
<evidence type="ECO:0000256" key="4">
    <source>
        <dbReference type="ARBA" id="ARBA00022801"/>
    </source>
</evidence>
<keyword evidence="9" id="KW-1185">Reference proteome</keyword>
<keyword evidence="4" id="KW-0378">Hydrolase</keyword>
<organism evidence="8 9">
    <name type="scientific">Ferroacidibacillus organovorans</name>
    <dbReference type="NCBI Taxonomy" id="1765683"/>
    <lineage>
        <taxon>Bacteria</taxon>
        <taxon>Bacillati</taxon>
        <taxon>Bacillota</taxon>
        <taxon>Bacilli</taxon>
        <taxon>Bacillales</taxon>
        <taxon>Alicyclobacillaceae</taxon>
        <taxon>Ferroacidibacillus</taxon>
    </lineage>
</organism>
<dbReference type="NCBIfam" id="TIGR00255">
    <property type="entry name" value="YicC/YloC family endoribonuclease"/>
    <property type="match status" value="1"/>
</dbReference>
<keyword evidence="3" id="KW-0255">Endonuclease</keyword>
<comment type="cofactor">
    <cofactor evidence="1">
        <name>a divalent metal cation</name>
        <dbReference type="ChEBI" id="CHEBI:60240"/>
    </cofactor>
</comment>
<evidence type="ECO:0000313" key="8">
    <source>
        <dbReference type="EMBL" id="KUO95590.1"/>
    </source>
</evidence>
<accession>A0A101XQB5</accession>
<evidence type="ECO:0000259" key="7">
    <source>
        <dbReference type="Pfam" id="PF08340"/>
    </source>
</evidence>
<dbReference type="GO" id="GO:0004521">
    <property type="term" value="F:RNA endonuclease activity"/>
    <property type="evidence" value="ECO:0007669"/>
    <property type="project" value="InterPro"/>
</dbReference>
<feature type="domain" description="Endoribonuclease YicC-like C-terminal" evidence="7">
    <location>
        <begin position="178"/>
        <end position="294"/>
    </location>
</feature>
<dbReference type="Proteomes" id="UP000053557">
    <property type="component" value="Unassembled WGS sequence"/>
</dbReference>
<dbReference type="Pfam" id="PF03755">
    <property type="entry name" value="YicC-like_N"/>
    <property type="match status" value="1"/>
</dbReference>
<name>A0A101XQB5_9BACL</name>
<evidence type="ECO:0000256" key="1">
    <source>
        <dbReference type="ARBA" id="ARBA00001968"/>
    </source>
</evidence>
<dbReference type="EMBL" id="LPVJ01000048">
    <property type="protein sequence ID" value="KUO95590.1"/>
    <property type="molecule type" value="Genomic_DNA"/>
</dbReference>
<sequence length="294" mass="33172">MKSMTGYGHAEGIWGNRVFLIEIRSVNHRYLDVVFRLPRELLRLESALRDLVKNRVNRGRVEIYLSEQPNQDESEEVSINEGVLNAAFSVLKRATRSGFVDMEPPSVGHLLMIPGLFSVRSTDAQTCAGDDAQLFAILEEALQEFIARRRTEGLAIKAEILRFLDRATSLHAGMKGKIPAIEALERERIMVRMHGILGSSMDLASERLAVEVAYHAARNSVEEEMARIECHLSALRSLCLEDGAVGRRMEFLLQELQREINTLGAKAADLRLTQDVLELKHTLEQLKEQVQNIE</sequence>
<evidence type="ECO:0000313" key="9">
    <source>
        <dbReference type="Proteomes" id="UP000053557"/>
    </source>
</evidence>
<reference evidence="8 9" key="1">
    <citation type="submission" date="2015-12" db="EMBL/GenBank/DDBJ databases">
        <title>Draft genome sequence of Acidibacillus ferrooxidans ITV001, isolated from a chalcopyrite acid mine drainage site in Brazil.</title>
        <authorList>
            <person name="Dall'Agnol H."/>
            <person name="Nancucheo I."/>
            <person name="Johnson B."/>
            <person name="Oliveira R."/>
            <person name="Leite L."/>
            <person name="Pylro V."/>
            <person name="Nunes G.L."/>
            <person name="Tzotzos G."/>
            <person name="Fernandes G.R."/>
            <person name="Dutra J."/>
            <person name="Orellana S.C."/>
            <person name="Oliveira G."/>
        </authorList>
    </citation>
    <scope>NUCLEOTIDE SEQUENCE [LARGE SCALE GENOMIC DNA]</scope>
    <source>
        <strain evidence="9">ITV01</strain>
    </source>
</reference>
<keyword evidence="2" id="KW-0540">Nuclease</keyword>
<feature type="domain" description="Endoribonuclease YicC-like N-terminal" evidence="6">
    <location>
        <begin position="1"/>
        <end position="157"/>
    </location>
</feature>
<dbReference type="PANTHER" id="PTHR30636:SF3">
    <property type="entry name" value="UPF0701 PROTEIN YICC"/>
    <property type="match status" value="1"/>
</dbReference>
<dbReference type="InterPro" id="IPR013551">
    <property type="entry name" value="YicC-like_C"/>
</dbReference>
<dbReference type="InterPro" id="IPR005229">
    <property type="entry name" value="YicC/YloC-like"/>
</dbReference>
<dbReference type="InterPro" id="IPR013527">
    <property type="entry name" value="YicC-like_N"/>
</dbReference>
<comment type="caution">
    <text evidence="8">The sequence shown here is derived from an EMBL/GenBank/DDBJ whole genome shotgun (WGS) entry which is preliminary data.</text>
</comment>